<dbReference type="EMBL" id="JBHLXG010000005">
    <property type="protein sequence ID" value="MFC0226489.1"/>
    <property type="molecule type" value="Genomic_DNA"/>
</dbReference>
<comment type="caution">
    <text evidence="1">The sequence shown here is derived from an EMBL/GenBank/DDBJ whole genome shotgun (WGS) entry which is preliminary data.</text>
</comment>
<evidence type="ECO:0000313" key="1">
    <source>
        <dbReference type="EMBL" id="MFC0226489.1"/>
    </source>
</evidence>
<dbReference type="RefSeq" id="WP_380674172.1">
    <property type="nucleotide sequence ID" value="NZ_CP173186.1"/>
</dbReference>
<gene>
    <name evidence="1" type="ORF">ACFFJ3_08260</name>
</gene>
<accession>A0ABV6EBX9</accession>
<proteinExistence type="predicted"/>
<name>A0ABV6EBX9_9GAMM</name>
<organism evidence="1 2">
    <name type="scientific">Serratia aquatilis</name>
    <dbReference type="NCBI Taxonomy" id="1737515"/>
    <lineage>
        <taxon>Bacteria</taxon>
        <taxon>Pseudomonadati</taxon>
        <taxon>Pseudomonadota</taxon>
        <taxon>Gammaproteobacteria</taxon>
        <taxon>Enterobacterales</taxon>
        <taxon>Yersiniaceae</taxon>
        <taxon>Serratia</taxon>
    </lineage>
</organism>
<evidence type="ECO:0000313" key="2">
    <source>
        <dbReference type="Proteomes" id="UP001589792"/>
    </source>
</evidence>
<reference evidence="1 2" key="1">
    <citation type="submission" date="2024-09" db="EMBL/GenBank/DDBJ databases">
        <authorList>
            <person name="Sun Q."/>
            <person name="Mori K."/>
        </authorList>
    </citation>
    <scope>NUCLEOTIDE SEQUENCE [LARGE SCALE GENOMIC DNA]</scope>
    <source>
        <strain evidence="1 2">CCM 8626</strain>
    </source>
</reference>
<sequence length="64" mass="7669">MANTNPHVVEFIALFNQTVRYHFYYKAFRDFVQMAVNLPVKVNSARFDPLNVRDVLFYLMEYFG</sequence>
<dbReference type="Proteomes" id="UP001589792">
    <property type="component" value="Unassembled WGS sequence"/>
</dbReference>
<protein>
    <submittedName>
        <fullName evidence="1">Uncharacterized protein</fullName>
    </submittedName>
</protein>
<keyword evidence="2" id="KW-1185">Reference proteome</keyword>